<organism evidence="3 4">
    <name type="scientific">Dendryphion nanum</name>
    <dbReference type="NCBI Taxonomy" id="256645"/>
    <lineage>
        <taxon>Eukaryota</taxon>
        <taxon>Fungi</taxon>
        <taxon>Dikarya</taxon>
        <taxon>Ascomycota</taxon>
        <taxon>Pezizomycotina</taxon>
        <taxon>Dothideomycetes</taxon>
        <taxon>Pleosporomycetidae</taxon>
        <taxon>Pleosporales</taxon>
        <taxon>Torulaceae</taxon>
        <taxon>Dendryphion</taxon>
    </lineage>
</organism>
<keyword evidence="1" id="KW-0863">Zinc-finger</keyword>
<dbReference type="GO" id="GO:0008270">
    <property type="term" value="F:zinc ion binding"/>
    <property type="evidence" value="ECO:0007669"/>
    <property type="project" value="UniProtKB-KW"/>
</dbReference>
<dbReference type="EMBL" id="JAGMWT010000027">
    <property type="protein sequence ID" value="KAH7110528.1"/>
    <property type="molecule type" value="Genomic_DNA"/>
</dbReference>
<dbReference type="Gene3D" id="3.30.160.60">
    <property type="entry name" value="Classic Zinc Finger"/>
    <property type="match status" value="1"/>
</dbReference>
<evidence type="ECO:0000259" key="2">
    <source>
        <dbReference type="PROSITE" id="PS50157"/>
    </source>
</evidence>
<evidence type="ECO:0000256" key="1">
    <source>
        <dbReference type="PROSITE-ProRule" id="PRU00042"/>
    </source>
</evidence>
<protein>
    <recommendedName>
        <fullName evidence="2">C2H2-type domain-containing protein</fullName>
    </recommendedName>
</protein>
<gene>
    <name evidence="3" type="ORF">B0J11DRAFT_586114</name>
</gene>
<dbReference type="PROSITE" id="PS50157">
    <property type="entry name" value="ZINC_FINGER_C2H2_2"/>
    <property type="match status" value="1"/>
</dbReference>
<keyword evidence="4" id="KW-1185">Reference proteome</keyword>
<evidence type="ECO:0000313" key="3">
    <source>
        <dbReference type="EMBL" id="KAH7110528.1"/>
    </source>
</evidence>
<proteinExistence type="predicted"/>
<sequence length="256" mass="29155">MQRNHRRKFVYSRHDFATVSNNRKAYNWDNTTGVSLNIDSNMTEVQRAVTKDDQYPWHDRHAKDTASWATDGYNVDPSTFDPLEWSYNVQDISDPSYMFHWREQAFDKSSLTLLASGLSRDGPTIVKDPHLDLNTGHPTLWLFEPRVPGDTTETERETSGSVSRQIASMNSGDNGVARIGSVLDNGQFVCDDEVCAGRTFARQADLRRHHTTLHATDKPNFWCHVSLCRRSMGGGGEAFHRKDKLMAHVRSMHPDM</sequence>
<comment type="caution">
    <text evidence="3">The sequence shown here is derived from an EMBL/GenBank/DDBJ whole genome shotgun (WGS) entry which is preliminary data.</text>
</comment>
<name>A0A9P9D0T3_9PLEO</name>
<evidence type="ECO:0000313" key="4">
    <source>
        <dbReference type="Proteomes" id="UP000700596"/>
    </source>
</evidence>
<dbReference type="InterPro" id="IPR013087">
    <property type="entry name" value="Znf_C2H2_type"/>
</dbReference>
<keyword evidence="1" id="KW-0479">Metal-binding</keyword>
<reference evidence="3" key="1">
    <citation type="journal article" date="2021" name="Nat. Commun.">
        <title>Genetic determinants of endophytism in the Arabidopsis root mycobiome.</title>
        <authorList>
            <person name="Mesny F."/>
            <person name="Miyauchi S."/>
            <person name="Thiergart T."/>
            <person name="Pickel B."/>
            <person name="Atanasova L."/>
            <person name="Karlsson M."/>
            <person name="Huettel B."/>
            <person name="Barry K.W."/>
            <person name="Haridas S."/>
            <person name="Chen C."/>
            <person name="Bauer D."/>
            <person name="Andreopoulos W."/>
            <person name="Pangilinan J."/>
            <person name="LaButti K."/>
            <person name="Riley R."/>
            <person name="Lipzen A."/>
            <person name="Clum A."/>
            <person name="Drula E."/>
            <person name="Henrissat B."/>
            <person name="Kohler A."/>
            <person name="Grigoriev I.V."/>
            <person name="Martin F.M."/>
            <person name="Hacquard S."/>
        </authorList>
    </citation>
    <scope>NUCLEOTIDE SEQUENCE</scope>
    <source>
        <strain evidence="3">MPI-CAGE-CH-0243</strain>
    </source>
</reference>
<dbReference type="AlphaFoldDB" id="A0A9P9D0T3"/>
<keyword evidence="1" id="KW-0862">Zinc</keyword>
<feature type="domain" description="C2H2-type" evidence="2">
    <location>
        <begin position="188"/>
        <end position="219"/>
    </location>
</feature>
<accession>A0A9P9D0T3</accession>
<dbReference type="Proteomes" id="UP000700596">
    <property type="component" value="Unassembled WGS sequence"/>
</dbReference>
<dbReference type="OrthoDB" id="2687452at2759"/>